<keyword evidence="1" id="KW-0472">Membrane</keyword>
<feature type="transmembrane region" description="Helical" evidence="1">
    <location>
        <begin position="231"/>
        <end position="253"/>
    </location>
</feature>
<feature type="transmembrane region" description="Helical" evidence="1">
    <location>
        <begin position="107"/>
        <end position="126"/>
    </location>
</feature>
<feature type="transmembrane region" description="Helical" evidence="1">
    <location>
        <begin position="171"/>
        <end position="189"/>
    </location>
</feature>
<evidence type="ECO:0000313" key="2">
    <source>
        <dbReference type="EMBL" id="KAF2261574.1"/>
    </source>
</evidence>
<accession>A0A9P4K8S8</accession>
<feature type="transmembrane region" description="Helical" evidence="1">
    <location>
        <begin position="291"/>
        <end position="311"/>
    </location>
</feature>
<gene>
    <name evidence="2" type="ORF">CC78DRAFT_583579</name>
</gene>
<keyword evidence="1" id="KW-0812">Transmembrane</keyword>
<sequence length="636" mass="71670">MADTRHCHKPRCDWISLDNIRGLQDVPPLLPNPEVSGIGVILGFSLAAYLTLGLLILHYVTVHDPHRINSRGNEYTNTLDRDLLAFLRSVIVWTPSRRFEYAMEKSVLILSDLQLVTGLAILVSGYSQLNCAISAYHWQIVVYVAWFSSFTFLSAMAFLEGYFQTNSNMRIIRLCSMVILASLLIVALLPTGSQNWLDLVDEGGGFYPGLPTVCYFEQLVLNTYTHGGPKVWSMAVSVLVVGLSYIRSGIRLLDPTAEFSRQYFRARPGLYVKRLLYFLERRAGSKGARAFIWQIPYLVSFAAFVSTRVAFDIVESMLLEVIWLSFAIAWGTIKLYDTRASAGYNTDGEDMGANPEVLEENTWSFGQTLPLVLLLLPIMSMVQAYLDNDAKAQAITHKAAPSSKEATFSATSAPAELSSIKVGDNNDDSSNPRNSMPCSVFPCNRHQSLQFPCTCLACDGTFVDIDSPPPLPPRSPYRSAPFYHPGFSTPELPKYPYAHFIAYPWYKDQIFLLVLQILIVAALALYLLNAVSNFLGLSFFLRNRLFLIWILGMLPLGMFLHLVFWYVACWIVHWAGIEEWLLKNRTESSGEWLPRWRRITLGKTVYWCLRMLLIAGILLFTFFTSVELAGPLSLDI</sequence>
<keyword evidence="1" id="KW-1133">Transmembrane helix</keyword>
<proteinExistence type="predicted"/>
<feature type="transmembrane region" description="Helical" evidence="1">
    <location>
        <begin position="317"/>
        <end position="336"/>
    </location>
</feature>
<evidence type="ECO:0000256" key="1">
    <source>
        <dbReference type="SAM" id="Phobius"/>
    </source>
</evidence>
<comment type="caution">
    <text evidence="2">The sequence shown here is derived from an EMBL/GenBank/DDBJ whole genome shotgun (WGS) entry which is preliminary data.</text>
</comment>
<keyword evidence="3" id="KW-1185">Reference proteome</keyword>
<dbReference type="OrthoDB" id="5427664at2759"/>
<feature type="transmembrane region" description="Helical" evidence="1">
    <location>
        <begin position="605"/>
        <end position="626"/>
    </location>
</feature>
<feature type="transmembrane region" description="Helical" evidence="1">
    <location>
        <begin position="38"/>
        <end position="61"/>
    </location>
</feature>
<feature type="transmembrane region" description="Helical" evidence="1">
    <location>
        <begin position="138"/>
        <end position="159"/>
    </location>
</feature>
<reference evidence="3" key="1">
    <citation type="journal article" date="2020" name="Stud. Mycol.">
        <title>101 Dothideomycetes genomes: A test case for predicting lifestyles and emergence of pathogens.</title>
        <authorList>
            <person name="Haridas S."/>
            <person name="Albert R."/>
            <person name="Binder M."/>
            <person name="Bloem J."/>
            <person name="LaButti K."/>
            <person name="Salamov A."/>
            <person name="Andreopoulos B."/>
            <person name="Baker S."/>
            <person name="Barry K."/>
            <person name="Bills G."/>
            <person name="Bluhm B."/>
            <person name="Cannon C."/>
            <person name="Castanera R."/>
            <person name="Culley D."/>
            <person name="Daum C."/>
            <person name="Ezra D."/>
            <person name="Gonzalez J."/>
            <person name="Henrissat B."/>
            <person name="Kuo A."/>
            <person name="Liang C."/>
            <person name="Lipzen A."/>
            <person name="Lutzoni F."/>
            <person name="Magnuson J."/>
            <person name="Mondo S."/>
            <person name="Nolan M."/>
            <person name="Ohm R."/>
            <person name="Pangilinan J."/>
            <person name="Park H.-J."/>
            <person name="Ramirez L."/>
            <person name="Alfaro M."/>
            <person name="Sun H."/>
            <person name="Tritt A."/>
            <person name="Yoshinaga Y."/>
            <person name="Zwiers L.-H."/>
            <person name="Turgeon B."/>
            <person name="Goodwin S."/>
            <person name="Spatafora J."/>
            <person name="Crous P."/>
            <person name="Grigoriev I."/>
        </authorList>
    </citation>
    <scope>NUCLEOTIDE SEQUENCE [LARGE SCALE GENOMIC DNA]</scope>
    <source>
        <strain evidence="3">CBS 304.66</strain>
    </source>
</reference>
<dbReference type="PANTHER" id="PTHR37577">
    <property type="entry name" value="INTEGRAL MEMBRANE PROTEIN"/>
    <property type="match status" value="1"/>
</dbReference>
<dbReference type="Proteomes" id="UP000800093">
    <property type="component" value="Unassembled WGS sequence"/>
</dbReference>
<dbReference type="AlphaFoldDB" id="A0A9P4K8S8"/>
<dbReference type="EMBL" id="ML986655">
    <property type="protein sequence ID" value="KAF2261574.1"/>
    <property type="molecule type" value="Genomic_DNA"/>
</dbReference>
<evidence type="ECO:0000313" key="3">
    <source>
        <dbReference type="Proteomes" id="UP000800093"/>
    </source>
</evidence>
<name>A0A9P4K8S8_9PLEO</name>
<organism evidence="2 3">
    <name type="scientific">Lojkania enalia</name>
    <dbReference type="NCBI Taxonomy" id="147567"/>
    <lineage>
        <taxon>Eukaryota</taxon>
        <taxon>Fungi</taxon>
        <taxon>Dikarya</taxon>
        <taxon>Ascomycota</taxon>
        <taxon>Pezizomycotina</taxon>
        <taxon>Dothideomycetes</taxon>
        <taxon>Pleosporomycetidae</taxon>
        <taxon>Pleosporales</taxon>
        <taxon>Pleosporales incertae sedis</taxon>
        <taxon>Lojkania</taxon>
    </lineage>
</organism>
<dbReference type="InterPro" id="IPR053018">
    <property type="entry name" value="Elsinochrome_Biosynth-Asso"/>
</dbReference>
<feature type="transmembrane region" description="Helical" evidence="1">
    <location>
        <begin position="548"/>
        <end position="575"/>
    </location>
</feature>
<dbReference type="PANTHER" id="PTHR37577:SF1">
    <property type="entry name" value="INTEGRAL MEMBRANE PROTEIN"/>
    <property type="match status" value="1"/>
</dbReference>
<feature type="transmembrane region" description="Helical" evidence="1">
    <location>
        <begin position="510"/>
        <end position="528"/>
    </location>
</feature>
<protein>
    <submittedName>
        <fullName evidence="2">Uncharacterized protein</fullName>
    </submittedName>
</protein>